<sequence>MRILNAVIVSQPTGTTKMPQFQLIKRRSVGRQPICCDAFDLDRLIAQKTSEQLQSRPCIPPTLDNDV</sequence>
<name>A0ABP3I239_9CAUL</name>
<keyword evidence="2" id="KW-1185">Reference proteome</keyword>
<comment type="caution">
    <text evidence="1">The sequence shown here is derived from an EMBL/GenBank/DDBJ whole genome shotgun (WGS) entry which is preliminary data.</text>
</comment>
<gene>
    <name evidence="1" type="ORF">GCM10009093_11920</name>
</gene>
<organism evidence="1 2">
    <name type="scientific">Brevundimonas terrae</name>
    <dbReference type="NCBI Taxonomy" id="363631"/>
    <lineage>
        <taxon>Bacteria</taxon>
        <taxon>Pseudomonadati</taxon>
        <taxon>Pseudomonadota</taxon>
        <taxon>Alphaproteobacteria</taxon>
        <taxon>Caulobacterales</taxon>
        <taxon>Caulobacteraceae</taxon>
        <taxon>Brevundimonas</taxon>
    </lineage>
</organism>
<dbReference type="EMBL" id="BAAAEJ010000004">
    <property type="protein sequence ID" value="GAA0386706.1"/>
    <property type="molecule type" value="Genomic_DNA"/>
</dbReference>
<evidence type="ECO:0000313" key="1">
    <source>
        <dbReference type="EMBL" id="GAA0386706.1"/>
    </source>
</evidence>
<protein>
    <submittedName>
        <fullName evidence="1">Uncharacterized protein</fullName>
    </submittedName>
</protein>
<proteinExistence type="predicted"/>
<reference evidence="2" key="1">
    <citation type="journal article" date="2019" name="Int. J. Syst. Evol. Microbiol.">
        <title>The Global Catalogue of Microorganisms (GCM) 10K type strain sequencing project: providing services to taxonomists for standard genome sequencing and annotation.</title>
        <authorList>
            <consortium name="The Broad Institute Genomics Platform"/>
            <consortium name="The Broad Institute Genome Sequencing Center for Infectious Disease"/>
            <person name="Wu L."/>
            <person name="Ma J."/>
        </authorList>
    </citation>
    <scope>NUCLEOTIDE SEQUENCE [LARGE SCALE GENOMIC DNA]</scope>
    <source>
        <strain evidence="2">JCM 13476</strain>
    </source>
</reference>
<accession>A0ABP3I239</accession>
<evidence type="ECO:0000313" key="2">
    <source>
        <dbReference type="Proteomes" id="UP001500791"/>
    </source>
</evidence>
<dbReference type="Proteomes" id="UP001500791">
    <property type="component" value="Unassembled WGS sequence"/>
</dbReference>